<dbReference type="eggNOG" id="KOG0017">
    <property type="taxonomic scope" value="Eukaryota"/>
</dbReference>
<reference evidence="2" key="2">
    <citation type="submission" date="2025-08" db="UniProtKB">
        <authorList>
            <consortium name="RefSeq"/>
        </authorList>
    </citation>
    <scope>IDENTIFICATION</scope>
    <source>
        <tissue evidence="2">Leaf</tissue>
    </source>
</reference>
<proteinExistence type="predicted"/>
<evidence type="ECO:0000313" key="2">
    <source>
        <dbReference type="RefSeq" id="XP_009762976.1"/>
    </source>
</evidence>
<organism evidence="1 2">
    <name type="scientific">Nicotiana sylvestris</name>
    <name type="common">Wood tobacco</name>
    <name type="synonym">South American tobacco</name>
    <dbReference type="NCBI Taxonomy" id="4096"/>
    <lineage>
        <taxon>Eukaryota</taxon>
        <taxon>Viridiplantae</taxon>
        <taxon>Streptophyta</taxon>
        <taxon>Embryophyta</taxon>
        <taxon>Tracheophyta</taxon>
        <taxon>Spermatophyta</taxon>
        <taxon>Magnoliopsida</taxon>
        <taxon>eudicotyledons</taxon>
        <taxon>Gunneridae</taxon>
        <taxon>Pentapetalae</taxon>
        <taxon>asterids</taxon>
        <taxon>lamiids</taxon>
        <taxon>Solanales</taxon>
        <taxon>Solanaceae</taxon>
        <taxon>Nicotianoideae</taxon>
        <taxon>Nicotianeae</taxon>
        <taxon>Nicotiana</taxon>
    </lineage>
</organism>
<dbReference type="AlphaFoldDB" id="A0A1U7VDF8"/>
<keyword evidence="1" id="KW-1185">Reference proteome</keyword>
<dbReference type="RefSeq" id="XP_009762976.1">
    <property type="nucleotide sequence ID" value="XM_009764674.1"/>
</dbReference>
<evidence type="ECO:0000313" key="1">
    <source>
        <dbReference type="Proteomes" id="UP000189701"/>
    </source>
</evidence>
<sequence>MKYQRTGQDLYSGKVKGIGRERCDLYLFPQNYTKRTTAESKSLAAVKKKVDIDIWPRRLGYASVGAIKQMLGLPQEQCKKALENCVICPLARHVRLPFNNSTSRTFEVFHLLHIDVWVPTVFKLTMEINFF</sequence>
<reference evidence="1" key="1">
    <citation type="journal article" date="2013" name="Genome Biol.">
        <title>Reference genomes and transcriptomes of Nicotiana sylvestris and Nicotiana tomentosiformis.</title>
        <authorList>
            <person name="Sierro N."/>
            <person name="Battey J.N."/>
            <person name="Ouadi S."/>
            <person name="Bovet L."/>
            <person name="Goepfert S."/>
            <person name="Bakaher N."/>
            <person name="Peitsch M.C."/>
            <person name="Ivanov N.V."/>
        </authorList>
    </citation>
    <scope>NUCLEOTIDE SEQUENCE [LARGE SCALE GENOMIC DNA]</scope>
</reference>
<dbReference type="Proteomes" id="UP000189701">
    <property type="component" value="Unplaced"/>
</dbReference>
<gene>
    <name evidence="2" type="primary">LOC104214945</name>
</gene>
<protein>
    <submittedName>
        <fullName evidence="2">Uncharacterized protein LOC104214945</fullName>
    </submittedName>
</protein>
<accession>A0A1U7VDF8</accession>
<name>A0A1U7VDF8_NICSY</name>